<evidence type="ECO:0000313" key="2">
    <source>
        <dbReference type="Proteomes" id="UP000027222"/>
    </source>
</evidence>
<name>A0A067S7P2_GALM3</name>
<dbReference type="HOGENOM" id="CLU_744030_0_0_1"/>
<accession>A0A067S7P2</accession>
<evidence type="ECO:0000313" key="1">
    <source>
        <dbReference type="EMBL" id="KDR65917.1"/>
    </source>
</evidence>
<dbReference type="AlphaFoldDB" id="A0A067S7P2"/>
<proteinExistence type="predicted"/>
<sequence>MAGLGQLSVELHTEILRHALLYSRRPTRFSTPLRPSLEWIDDPRDRGGFPFNVALTCSFWRDILACIPECWTRLVFDVTADPFPILSAFTWTNSLQDIEVFIVTSAMESVEVEKALEKERVKSVVDALQPHIHRCSSIVVDVMHEASLPSSLIFFTQNAPCLHTLTLKFREKERECNDEIYRHRINAFRIPDPKLATSFPRLHHVTMYGEGFFELCMFDRADEWLKELKTSQDLHLHLARFRFLHDLEVDDYITVADLTLSLSKLRHLQSLHLQDVRLEYTDPPYPEMAFVTSGLLHELDLSDLHFEDVSRDFLSEFFTTAPCYGERTTFTRCAIPRISQPIYGCILTLDSIIPDEIINEDGFREQRPDRLL</sequence>
<reference evidence="2" key="1">
    <citation type="journal article" date="2014" name="Proc. Natl. Acad. Sci. U.S.A.">
        <title>Extensive sampling of basidiomycete genomes demonstrates inadequacy of the white-rot/brown-rot paradigm for wood decay fungi.</title>
        <authorList>
            <person name="Riley R."/>
            <person name="Salamov A.A."/>
            <person name="Brown D.W."/>
            <person name="Nagy L.G."/>
            <person name="Floudas D."/>
            <person name="Held B.W."/>
            <person name="Levasseur A."/>
            <person name="Lombard V."/>
            <person name="Morin E."/>
            <person name="Otillar R."/>
            <person name="Lindquist E.A."/>
            <person name="Sun H."/>
            <person name="LaButti K.M."/>
            <person name="Schmutz J."/>
            <person name="Jabbour D."/>
            <person name="Luo H."/>
            <person name="Baker S.E."/>
            <person name="Pisabarro A.G."/>
            <person name="Walton J.D."/>
            <person name="Blanchette R.A."/>
            <person name="Henrissat B."/>
            <person name="Martin F."/>
            <person name="Cullen D."/>
            <person name="Hibbett D.S."/>
            <person name="Grigoriev I.V."/>
        </authorList>
    </citation>
    <scope>NUCLEOTIDE SEQUENCE [LARGE SCALE GENOMIC DNA]</scope>
    <source>
        <strain evidence="2">CBS 339.88</strain>
    </source>
</reference>
<organism evidence="1 2">
    <name type="scientific">Galerina marginata (strain CBS 339.88)</name>
    <dbReference type="NCBI Taxonomy" id="685588"/>
    <lineage>
        <taxon>Eukaryota</taxon>
        <taxon>Fungi</taxon>
        <taxon>Dikarya</taxon>
        <taxon>Basidiomycota</taxon>
        <taxon>Agaricomycotina</taxon>
        <taxon>Agaricomycetes</taxon>
        <taxon>Agaricomycetidae</taxon>
        <taxon>Agaricales</taxon>
        <taxon>Agaricineae</taxon>
        <taxon>Strophariaceae</taxon>
        <taxon>Galerina</taxon>
    </lineage>
</organism>
<dbReference type="Proteomes" id="UP000027222">
    <property type="component" value="Unassembled WGS sequence"/>
</dbReference>
<dbReference type="OrthoDB" id="3062952at2759"/>
<evidence type="ECO:0008006" key="3">
    <source>
        <dbReference type="Google" id="ProtNLM"/>
    </source>
</evidence>
<dbReference type="SUPFAM" id="SSF52047">
    <property type="entry name" value="RNI-like"/>
    <property type="match status" value="1"/>
</dbReference>
<gene>
    <name evidence="1" type="ORF">GALMADRAFT_1214409</name>
</gene>
<dbReference type="EMBL" id="KL142430">
    <property type="protein sequence ID" value="KDR65917.1"/>
    <property type="molecule type" value="Genomic_DNA"/>
</dbReference>
<protein>
    <recommendedName>
        <fullName evidence="3">F-box domain-containing protein</fullName>
    </recommendedName>
</protein>
<dbReference type="STRING" id="685588.A0A067S7P2"/>
<keyword evidence="2" id="KW-1185">Reference proteome</keyword>